<sequence length="1632" mass="179607">MEDLLKTVVSQQSSSIRIVWISLPPVYPYPPLQVSPIFVPSTFSNNAVPANALLLVCLKTCPLLVSKDLRVWTVALSVIEISIFLCDAAELLRAQMLIPDRGLPGQLKADGIAIRTGRAPRGQVQSMGDVSLSTATGDQAQSGLAQSPANLKRPKPPSDQCGQPEAASPPQYRAVVPPLPLTSQPNQPVPTHTTSAHHHYPTIPPFVPITPLLLLPIPYSRGPGNQQSTGDETLHHIGPQQQLELGTGDWKPDLAGLTWIFPKHPSKLKQPQRLRRFHTLYPQILRPASCNSVPKSSNNLDLQFSVGNLALLNRHSQTISISQYLLAHEGLFEIHAIAHHYPHRSAPLRNFDSSTRKTDPPNQPNLPPPPTLGAGTSVSHTHTAFYLSLSHTHTQTPYTKTSLFLLVIRLFQSERPSLKPLVLIFALQEQTYPSPDDAHRPREPSPTPTATLSLLRPSTDILNPSPLDQTDSREPRTTNRFIDPPPPRPSVLARSPILFVAVVVVDVMAHAPLLRTNTAPVFQQSNGIGGLPNTMSNAPRASQLSGSTAYTSSGSFASFNSASTVTPPQNGGPVQATANIINQKADASRSLYQICMSLKQRLSQVPGFDPYLQELDPNDPVESLWALFRTGYPLLDIYNALQPEKPLEIEGANASASDSKKAKIALFKFIQACLKDLGIPSAECFVISDVLGNDTTGFVKTTQVVNYVLDIAEQRGLLLQLQPYPEDDLPMEPGSKLSYRDHIVKELVDTERKYVQDLENLYDLKSSLETKGIITGDTIHQIFLNINAILDFQRRFLIRVETTNSMPKTVQHWGAPFVTYEDAFDIYRPFIANQRKAAQVANQVFDQIKASGHPVAADFNTLDGFLLKPMQRLVKYPLLLKDLMKKSEDEDIKADLAGGIESAERVLSKANEEVNRDLLDEALDDLRNRVDDWKNHRVEQFGRLLMHGVYTVVTGKSEQEKDYEIYLFECILLCCKEISANKSRDKKDKTRSTGPKIRNKNARLQLKGRIFMTNVTDIVSLAKPGSYIVQIWWKGDPGVENFMIKYTNEEQMKKWAVALEAQRKENTPNKSATSPDSAAPDFAWTRENAGKLENPYLNQQDDDDDEELWPPASAPAQFPMPTQSTGGSMLPRNASSTSLRQRAATNESLAGMVRAPPPRFPLPQPPAPLSLSTQVPAPGASSPGARGGDSYFSPVADSPASSRTSTASNMFPNPAYQFPKSLTPQPGWEDPNQRYTAPAMPRAPSRDGSSQHRNPRGPSLPAMASNSQTAAQQQRSRSYSTPDINAPGNIRRTQGGTPVPAVPGIPAHLHPAHDQNIPRSQTGSPRVNDVPIRSNTQSPGAQRERQYGHQQSGSYGGTMSQFPAQPIYPRQGTPNSVHDRQLSIDAAASMNAMLSPPLGTGGISGSQSNPLASPDLPIPTQLKVKVNFVDSGNYVTLVVAFNITYQSLIDRIDAKLARFTNSSISKGMLKLRYQDEDGDFVTIASDDDIQIAFIEWREGARATAPGGVGEIELFCAHHTHIPTGGHFFAYMATWLLDYHTSRDGSITTTYFLALKDTVPYAGVVSKGTHSPDRSFSSFWKYLTSNYPGRLWMLLAYVSMGFFDIELFRADTSRAPIISLSLLLLVDYSLWDD</sequence>
<evidence type="ECO:0000256" key="1">
    <source>
        <dbReference type="SAM" id="Coils"/>
    </source>
</evidence>
<dbReference type="InterPro" id="IPR000219">
    <property type="entry name" value="DH_dom"/>
</dbReference>
<dbReference type="InterPro" id="IPR033511">
    <property type="entry name" value="Cdc24/Scd1_PH_dom"/>
</dbReference>
<dbReference type="InterPro" id="IPR053793">
    <property type="entry name" value="PB1-like"/>
</dbReference>
<organism evidence="5 6">
    <name type="scientific">Colletotrichum lupini</name>
    <dbReference type="NCBI Taxonomy" id="145971"/>
    <lineage>
        <taxon>Eukaryota</taxon>
        <taxon>Fungi</taxon>
        <taxon>Dikarya</taxon>
        <taxon>Ascomycota</taxon>
        <taxon>Pezizomycotina</taxon>
        <taxon>Sordariomycetes</taxon>
        <taxon>Hypocreomycetidae</taxon>
        <taxon>Glomerellales</taxon>
        <taxon>Glomerellaceae</taxon>
        <taxon>Colletotrichum</taxon>
        <taxon>Colletotrichum acutatum species complex</taxon>
    </lineage>
</organism>
<feature type="compositionally biased region" description="Low complexity" evidence="2">
    <location>
        <begin position="1262"/>
        <end position="1278"/>
    </location>
</feature>
<keyword evidence="6" id="KW-1185">Reference proteome</keyword>
<dbReference type="GO" id="GO:0030010">
    <property type="term" value="P:establishment of cell polarity"/>
    <property type="evidence" value="ECO:0007669"/>
    <property type="project" value="TreeGrafter"/>
</dbReference>
<feature type="compositionally biased region" description="Pro residues" evidence="2">
    <location>
        <begin position="1155"/>
        <end position="1168"/>
    </location>
</feature>
<dbReference type="SMART" id="SM00325">
    <property type="entry name" value="RhoGEF"/>
    <property type="match status" value="1"/>
</dbReference>
<dbReference type="CDD" id="cd13246">
    <property type="entry name" value="PH_Scd1"/>
    <property type="match status" value="1"/>
</dbReference>
<dbReference type="KEGG" id="clup:CLUP02_16063"/>
<feature type="domain" description="PB1" evidence="4">
    <location>
        <begin position="1421"/>
        <end position="1518"/>
    </location>
</feature>
<feature type="compositionally biased region" description="Polar residues" evidence="2">
    <location>
        <begin position="1120"/>
        <end position="1148"/>
    </location>
</feature>
<dbReference type="CDD" id="cd00160">
    <property type="entry name" value="RhoGEF"/>
    <property type="match status" value="1"/>
</dbReference>
<dbReference type="Pfam" id="PF00621">
    <property type="entry name" value="RhoGEF"/>
    <property type="match status" value="1"/>
</dbReference>
<dbReference type="PANTHER" id="PTHR47339">
    <property type="entry name" value="CELL DIVISION CONTROL PROTEIN 24"/>
    <property type="match status" value="1"/>
</dbReference>
<evidence type="ECO:0000259" key="4">
    <source>
        <dbReference type="PROSITE" id="PS51745"/>
    </source>
</evidence>
<feature type="region of interest" description="Disordered" evidence="2">
    <location>
        <begin position="432"/>
        <end position="487"/>
    </location>
</feature>
<dbReference type="GO" id="GO:0031106">
    <property type="term" value="P:septin ring organization"/>
    <property type="evidence" value="ECO:0007669"/>
    <property type="project" value="TreeGrafter"/>
</dbReference>
<dbReference type="InterPro" id="IPR035899">
    <property type="entry name" value="DBL_dom_sf"/>
</dbReference>
<dbReference type="PROSITE" id="PS00741">
    <property type="entry name" value="DH_1"/>
    <property type="match status" value="1"/>
</dbReference>
<dbReference type="GO" id="GO:0005634">
    <property type="term" value="C:nucleus"/>
    <property type="evidence" value="ECO:0007669"/>
    <property type="project" value="TreeGrafter"/>
</dbReference>
<dbReference type="InterPro" id="IPR011993">
    <property type="entry name" value="PH-like_dom_sf"/>
</dbReference>
<dbReference type="PROSITE" id="PS50010">
    <property type="entry name" value="DH_2"/>
    <property type="match status" value="1"/>
</dbReference>
<feature type="compositionally biased region" description="Polar residues" evidence="2">
    <location>
        <begin position="181"/>
        <end position="194"/>
    </location>
</feature>
<dbReference type="Gene3D" id="3.10.20.90">
    <property type="entry name" value="Phosphatidylinositol 3-kinase Catalytic Subunit, Chain A, domain 1"/>
    <property type="match status" value="1"/>
</dbReference>
<dbReference type="FunFam" id="3.10.20.90:FF:000176">
    <property type="entry name" value="Rho guanyl nucleotide exchange factor"/>
    <property type="match status" value="1"/>
</dbReference>
<dbReference type="Gene3D" id="2.30.29.30">
    <property type="entry name" value="Pleckstrin-homology domain (PH domain)/Phosphotyrosine-binding domain (PTB)"/>
    <property type="match status" value="1"/>
</dbReference>
<feature type="compositionally biased region" description="Polar residues" evidence="2">
    <location>
        <begin position="123"/>
        <end position="149"/>
    </location>
</feature>
<evidence type="ECO:0000313" key="5">
    <source>
        <dbReference type="EMBL" id="UQC90533.1"/>
    </source>
</evidence>
<dbReference type="GeneID" id="73349997"/>
<protein>
    <submittedName>
        <fullName evidence="5">CDC24 Calponin</fullName>
    </submittedName>
</protein>
<dbReference type="InterPro" id="IPR000270">
    <property type="entry name" value="PB1_dom"/>
</dbReference>
<dbReference type="InterPro" id="IPR001849">
    <property type="entry name" value="PH_domain"/>
</dbReference>
<dbReference type="SUPFAM" id="SSF48065">
    <property type="entry name" value="DBL homology domain (DH-domain)"/>
    <property type="match status" value="1"/>
</dbReference>
<dbReference type="CDD" id="cd00014">
    <property type="entry name" value="CH_SF"/>
    <property type="match status" value="1"/>
</dbReference>
<dbReference type="PANTHER" id="PTHR47339:SF1">
    <property type="entry name" value="CELL DIVISION CONTROL PROTEIN 24"/>
    <property type="match status" value="1"/>
</dbReference>
<dbReference type="GO" id="GO:0035556">
    <property type="term" value="P:intracellular signal transduction"/>
    <property type="evidence" value="ECO:0007669"/>
    <property type="project" value="InterPro"/>
</dbReference>
<dbReference type="Gene3D" id="1.20.900.10">
    <property type="entry name" value="Dbl homology (DH) domain"/>
    <property type="match status" value="1"/>
</dbReference>
<dbReference type="GO" id="GO:0043332">
    <property type="term" value="C:mating projection tip"/>
    <property type="evidence" value="ECO:0007669"/>
    <property type="project" value="TreeGrafter"/>
</dbReference>
<evidence type="ECO:0000256" key="2">
    <source>
        <dbReference type="SAM" id="MobiDB-lite"/>
    </source>
</evidence>
<dbReference type="EMBL" id="CP019481">
    <property type="protein sequence ID" value="UQC90533.1"/>
    <property type="molecule type" value="Genomic_DNA"/>
</dbReference>
<dbReference type="SMART" id="SM00233">
    <property type="entry name" value="PH"/>
    <property type="match status" value="1"/>
</dbReference>
<feature type="coiled-coil region" evidence="1">
    <location>
        <begin position="900"/>
        <end position="936"/>
    </location>
</feature>
<dbReference type="Pfam" id="PF06395">
    <property type="entry name" value="CDC24"/>
    <property type="match status" value="1"/>
</dbReference>
<dbReference type="Pfam" id="PF00564">
    <property type="entry name" value="PB1"/>
    <property type="match status" value="1"/>
</dbReference>
<feature type="compositionally biased region" description="Polar residues" evidence="2">
    <location>
        <begin position="1199"/>
        <end position="1211"/>
    </location>
</feature>
<dbReference type="InterPro" id="IPR010481">
    <property type="entry name" value="Cdc24/Scd1_N"/>
</dbReference>
<dbReference type="RefSeq" id="XP_049152134.1">
    <property type="nucleotide sequence ID" value="XM_049294987.1"/>
</dbReference>
<dbReference type="SUPFAM" id="SSF54277">
    <property type="entry name" value="CAD &amp; PB1 domains"/>
    <property type="match status" value="1"/>
</dbReference>
<dbReference type="SUPFAM" id="SSF50729">
    <property type="entry name" value="PH domain-like"/>
    <property type="match status" value="1"/>
</dbReference>
<dbReference type="PROSITE" id="PS51745">
    <property type="entry name" value="PB1"/>
    <property type="match status" value="1"/>
</dbReference>
<keyword evidence="1" id="KW-0175">Coiled coil</keyword>
<dbReference type="GO" id="GO:0005085">
    <property type="term" value="F:guanyl-nucleotide exchange factor activity"/>
    <property type="evidence" value="ECO:0007669"/>
    <property type="project" value="InterPro"/>
</dbReference>
<dbReference type="Proteomes" id="UP000830671">
    <property type="component" value="Chromosome 9"/>
</dbReference>
<dbReference type="GO" id="GO:0005737">
    <property type="term" value="C:cytoplasm"/>
    <property type="evidence" value="ECO:0007669"/>
    <property type="project" value="TreeGrafter"/>
</dbReference>
<feature type="region of interest" description="Disordered" evidence="2">
    <location>
        <begin position="1094"/>
        <end position="1377"/>
    </location>
</feature>
<dbReference type="CDD" id="cd05992">
    <property type="entry name" value="PB1"/>
    <property type="match status" value="1"/>
</dbReference>
<feature type="compositionally biased region" description="Low complexity" evidence="2">
    <location>
        <begin position="1176"/>
        <end position="1190"/>
    </location>
</feature>
<evidence type="ECO:0000259" key="3">
    <source>
        <dbReference type="PROSITE" id="PS50010"/>
    </source>
</evidence>
<name>A0A9Q8WNV3_9PEZI</name>
<feature type="compositionally biased region" description="Pro residues" evidence="2">
    <location>
        <begin position="361"/>
        <end position="371"/>
    </location>
</feature>
<reference evidence="5" key="1">
    <citation type="journal article" date="2021" name="Mol. Plant Microbe Interact.">
        <title>Complete Genome Sequence of the Plant-Pathogenic Fungus Colletotrichum lupini.</title>
        <authorList>
            <person name="Baroncelli R."/>
            <person name="Pensec F."/>
            <person name="Da Lio D."/>
            <person name="Boufleur T."/>
            <person name="Vicente I."/>
            <person name="Sarrocco S."/>
            <person name="Picot A."/>
            <person name="Baraldi E."/>
            <person name="Sukno S."/>
            <person name="Thon M."/>
            <person name="Le Floch G."/>
        </authorList>
    </citation>
    <scope>NUCLEOTIDE SEQUENCE</scope>
    <source>
        <strain evidence="5">IMI 504893</strain>
    </source>
</reference>
<accession>A0A9Q8WNV3</accession>
<feature type="compositionally biased region" description="Polar residues" evidence="2">
    <location>
        <begin position="460"/>
        <end position="469"/>
    </location>
</feature>
<feature type="domain" description="DH" evidence="3">
    <location>
        <begin position="739"/>
        <end position="913"/>
    </location>
</feature>
<dbReference type="GO" id="GO:0000935">
    <property type="term" value="C:division septum"/>
    <property type="evidence" value="ECO:0007669"/>
    <property type="project" value="TreeGrafter"/>
</dbReference>
<evidence type="ECO:0000313" key="6">
    <source>
        <dbReference type="Proteomes" id="UP000830671"/>
    </source>
</evidence>
<feature type="region of interest" description="Disordered" evidence="2">
    <location>
        <begin position="118"/>
        <end position="202"/>
    </location>
</feature>
<dbReference type="InterPro" id="IPR053026">
    <property type="entry name" value="CDC42_GEF"/>
</dbReference>
<feature type="region of interest" description="Disordered" evidence="2">
    <location>
        <begin position="347"/>
        <end position="377"/>
    </location>
</feature>
<proteinExistence type="predicted"/>
<dbReference type="InterPro" id="IPR001331">
    <property type="entry name" value="GDS_CDC24_CS"/>
</dbReference>
<dbReference type="FunFam" id="2.30.29.30:FF:000364">
    <property type="entry name" value="Rho guanyl nucleotide exchange factor"/>
    <property type="match status" value="1"/>
</dbReference>
<dbReference type="Pfam" id="PF15411">
    <property type="entry name" value="PH_10"/>
    <property type="match status" value="1"/>
</dbReference>
<gene>
    <name evidence="5" type="ORF">CLUP02_16063</name>
</gene>